<dbReference type="InterPro" id="IPR007165">
    <property type="entry name" value="Phage_holin_4_2"/>
</dbReference>
<dbReference type="STRING" id="1802517.A2892_02450"/>
<keyword evidence="1" id="KW-0472">Membrane</keyword>
<dbReference type="Proteomes" id="UP000176404">
    <property type="component" value="Unassembled WGS sequence"/>
</dbReference>
<dbReference type="EMBL" id="MGHD01000019">
    <property type="protein sequence ID" value="OGM59483.1"/>
    <property type="molecule type" value="Genomic_DNA"/>
</dbReference>
<dbReference type="Pfam" id="PF04020">
    <property type="entry name" value="Phage_holin_4_2"/>
    <property type="match status" value="1"/>
</dbReference>
<feature type="transmembrane region" description="Helical" evidence="1">
    <location>
        <begin position="33"/>
        <end position="57"/>
    </location>
</feature>
<name>A0A1F8B618_9BACT</name>
<dbReference type="AlphaFoldDB" id="A0A1F8B618"/>
<keyword evidence="1" id="KW-1133">Transmembrane helix</keyword>
<keyword evidence="1" id="KW-0812">Transmembrane</keyword>
<gene>
    <name evidence="2" type="ORF">A2892_02450</name>
</gene>
<feature type="transmembrane region" description="Helical" evidence="1">
    <location>
        <begin position="69"/>
        <end position="91"/>
    </location>
</feature>
<organism evidence="2 3">
    <name type="scientific">Candidatus Woesebacteria bacterium RIFCSPLOWO2_01_FULL_39_10b</name>
    <dbReference type="NCBI Taxonomy" id="1802517"/>
    <lineage>
        <taxon>Bacteria</taxon>
        <taxon>Candidatus Woeseibacteriota</taxon>
    </lineage>
</organism>
<evidence type="ECO:0000256" key="1">
    <source>
        <dbReference type="SAM" id="Phobius"/>
    </source>
</evidence>
<reference evidence="2 3" key="1">
    <citation type="journal article" date="2016" name="Nat. Commun.">
        <title>Thousands of microbial genomes shed light on interconnected biogeochemical processes in an aquifer system.</title>
        <authorList>
            <person name="Anantharaman K."/>
            <person name="Brown C.T."/>
            <person name="Hug L.A."/>
            <person name="Sharon I."/>
            <person name="Castelle C.J."/>
            <person name="Probst A.J."/>
            <person name="Thomas B.C."/>
            <person name="Singh A."/>
            <person name="Wilkins M.J."/>
            <person name="Karaoz U."/>
            <person name="Brodie E.L."/>
            <person name="Williams K.H."/>
            <person name="Hubbard S.S."/>
            <person name="Banfield J.F."/>
        </authorList>
    </citation>
    <scope>NUCLEOTIDE SEQUENCE [LARGE SCALE GENOMIC DNA]</scope>
</reference>
<evidence type="ECO:0000313" key="2">
    <source>
        <dbReference type="EMBL" id="OGM59483.1"/>
    </source>
</evidence>
<comment type="caution">
    <text evidence="2">The sequence shown here is derived from an EMBL/GenBank/DDBJ whole genome shotgun (WGS) entry which is preliminary data.</text>
</comment>
<protein>
    <submittedName>
        <fullName evidence="2">Uncharacterized protein</fullName>
    </submittedName>
</protein>
<feature type="transmembrane region" description="Helical" evidence="1">
    <location>
        <begin position="111"/>
        <end position="132"/>
    </location>
</feature>
<proteinExistence type="predicted"/>
<feature type="transmembrane region" description="Helical" evidence="1">
    <location>
        <begin position="7"/>
        <end position="27"/>
    </location>
</feature>
<sequence length="133" mass="14991">MKKVLRNYAIDTFSLWVVANIARGLIFENGIKTFLIAGFGVTIISHIAKPVINLLLLPLNLITFGIFRWVSSAIVIYVVSLVVDDFKVIAFNFSGFSSKWFDFPAINLQGTLSYIGFSFLLSIISSFIYWLIK</sequence>
<evidence type="ECO:0000313" key="3">
    <source>
        <dbReference type="Proteomes" id="UP000176404"/>
    </source>
</evidence>
<accession>A0A1F8B618</accession>